<evidence type="ECO:0000313" key="4">
    <source>
        <dbReference type="Proteomes" id="UP001148614"/>
    </source>
</evidence>
<protein>
    <recommendedName>
        <fullName evidence="2">SAP domain-containing protein</fullName>
    </recommendedName>
</protein>
<sequence length="535" mass="58217">MADYSKMKVVELKAELKRLGLPQNGLKAELVSRLEEAIPSEGDPTASSEPPAEPSADTTAALEETQPSEDVGAASDVPEPVEAESPPEQLPAEEAATTTQDGTADDTTEQTASTTVIPETPSLPTTEVVQDAHKRKRRSTTPPPSEDAARKRLRPDEPHEKLDGSIDPMPSSNEILRSQTEAPDNTLTPDVDVSTEQATIATEKAPEPSEETDSSRNGNAASGLVEAGDPHAANGRGANTAIDDNGLEDSDMVNDGATKDQTDTYTAGTAALDRDQEMRDTKRSPSPERDIEPSLHPATSALYIKNFMRPLRPQAVQDHLLEVATPASAPLDPSIISNFYLDSIRTHAFAVFTSISAASRVRTALHDRVWPDETNRKALWIDFIPPENVEDWIDTEQQARDKGNMPRYEVIYDRSSDDNIIARLEETDGNQAARRGPVSPVVHADRRPSIPTGPARPSGIENAPTGPRNPYSHNGPPTMYADRQDRLDSGFIKTKSSPQILYRPVTSELANRRLDCLAHAKDPSYDESTGALRYF</sequence>
<evidence type="ECO:0000313" key="3">
    <source>
        <dbReference type="EMBL" id="KAJ3561100.1"/>
    </source>
</evidence>
<feature type="compositionally biased region" description="Low complexity" evidence="1">
    <location>
        <begin position="77"/>
        <end position="102"/>
    </location>
</feature>
<feature type="region of interest" description="Disordered" evidence="1">
    <location>
        <begin position="33"/>
        <end position="296"/>
    </location>
</feature>
<feature type="region of interest" description="Disordered" evidence="1">
    <location>
        <begin position="426"/>
        <end position="483"/>
    </location>
</feature>
<dbReference type="EMBL" id="JANPWZ010002134">
    <property type="protein sequence ID" value="KAJ3561100.1"/>
    <property type="molecule type" value="Genomic_DNA"/>
</dbReference>
<feature type="compositionally biased region" description="Polar residues" evidence="1">
    <location>
        <begin position="113"/>
        <end position="128"/>
    </location>
</feature>
<feature type="compositionally biased region" description="Low complexity" evidence="1">
    <location>
        <begin position="46"/>
        <end position="56"/>
    </location>
</feature>
<keyword evidence="4" id="KW-1185">Reference proteome</keyword>
<dbReference type="PANTHER" id="PTHR47031">
    <property type="entry name" value="SAP DNA-BINDING DOMAIN-CONTAINING PROTEIN"/>
    <property type="match status" value="1"/>
</dbReference>
<dbReference type="CDD" id="cd12432">
    <property type="entry name" value="RRM_ACINU"/>
    <property type="match status" value="1"/>
</dbReference>
<evidence type="ECO:0000256" key="1">
    <source>
        <dbReference type="SAM" id="MobiDB-lite"/>
    </source>
</evidence>
<comment type="caution">
    <text evidence="3">The sequence shown here is derived from an EMBL/GenBank/DDBJ whole genome shotgun (WGS) entry which is preliminary data.</text>
</comment>
<dbReference type="VEuPathDB" id="FungiDB:F4678DRAFT_452232"/>
<dbReference type="SMART" id="SM00513">
    <property type="entry name" value="SAP"/>
    <property type="match status" value="1"/>
</dbReference>
<dbReference type="InterPro" id="IPR034257">
    <property type="entry name" value="Acinus_RRM"/>
</dbReference>
<dbReference type="PANTHER" id="PTHR47031:SF3">
    <property type="entry name" value="SAP DOMAIN-CONTAINING PROTEIN"/>
    <property type="match status" value="1"/>
</dbReference>
<feature type="compositionally biased region" description="Basic and acidic residues" evidence="1">
    <location>
        <begin position="147"/>
        <end position="164"/>
    </location>
</feature>
<accession>A0A9W8N771</accession>
<dbReference type="Gene3D" id="1.10.720.30">
    <property type="entry name" value="SAP domain"/>
    <property type="match status" value="1"/>
</dbReference>
<dbReference type="InterPro" id="IPR003034">
    <property type="entry name" value="SAP_dom"/>
</dbReference>
<dbReference type="PROSITE" id="PS50800">
    <property type="entry name" value="SAP"/>
    <property type="match status" value="1"/>
</dbReference>
<organism evidence="3 4">
    <name type="scientific">Xylaria arbuscula</name>
    <dbReference type="NCBI Taxonomy" id="114810"/>
    <lineage>
        <taxon>Eukaryota</taxon>
        <taxon>Fungi</taxon>
        <taxon>Dikarya</taxon>
        <taxon>Ascomycota</taxon>
        <taxon>Pezizomycotina</taxon>
        <taxon>Sordariomycetes</taxon>
        <taxon>Xylariomycetidae</taxon>
        <taxon>Xylariales</taxon>
        <taxon>Xylariaceae</taxon>
        <taxon>Xylaria</taxon>
    </lineage>
</organism>
<feature type="compositionally biased region" description="Polar residues" evidence="1">
    <location>
        <begin position="170"/>
        <end position="200"/>
    </location>
</feature>
<reference evidence="3" key="1">
    <citation type="submission" date="2022-07" db="EMBL/GenBank/DDBJ databases">
        <title>Genome Sequence of Xylaria arbuscula.</title>
        <authorList>
            <person name="Buettner E."/>
        </authorList>
    </citation>
    <scope>NUCLEOTIDE SEQUENCE</scope>
    <source>
        <strain evidence="3">VT107</strain>
    </source>
</reference>
<dbReference type="Proteomes" id="UP001148614">
    <property type="component" value="Unassembled WGS sequence"/>
</dbReference>
<evidence type="ECO:0000259" key="2">
    <source>
        <dbReference type="PROSITE" id="PS50800"/>
    </source>
</evidence>
<gene>
    <name evidence="3" type="ORF">NPX13_g9073</name>
</gene>
<name>A0A9W8N771_9PEZI</name>
<dbReference type="InterPro" id="IPR036361">
    <property type="entry name" value="SAP_dom_sf"/>
</dbReference>
<proteinExistence type="predicted"/>
<feature type="domain" description="SAP" evidence="2">
    <location>
        <begin position="4"/>
        <end position="38"/>
    </location>
</feature>
<dbReference type="Pfam" id="PF02037">
    <property type="entry name" value="SAP"/>
    <property type="match status" value="1"/>
</dbReference>
<dbReference type="SUPFAM" id="SSF68906">
    <property type="entry name" value="SAP domain"/>
    <property type="match status" value="1"/>
</dbReference>
<feature type="compositionally biased region" description="Basic and acidic residues" evidence="1">
    <location>
        <begin position="272"/>
        <end position="293"/>
    </location>
</feature>
<dbReference type="AlphaFoldDB" id="A0A9W8N771"/>